<gene>
    <name evidence="2" type="ORF">IPJ48_07980</name>
</gene>
<dbReference type="InterPro" id="IPR021556">
    <property type="entry name" value="DUF2950"/>
</dbReference>
<protein>
    <submittedName>
        <fullName evidence="2">DUF2950 domain-containing protein</fullName>
    </submittedName>
</protein>
<evidence type="ECO:0000313" key="2">
    <source>
        <dbReference type="EMBL" id="MBK7423023.1"/>
    </source>
</evidence>
<dbReference type="EMBL" id="JADJNC010000011">
    <property type="protein sequence ID" value="MBK7423023.1"/>
    <property type="molecule type" value="Genomic_DNA"/>
</dbReference>
<feature type="chain" id="PRO_5039175116" evidence="1">
    <location>
        <begin position="41"/>
        <end position="319"/>
    </location>
</feature>
<organism evidence="2 3">
    <name type="scientific">Candidatus Propionivibrio dominans</name>
    <dbReference type="NCBI Taxonomy" id="2954373"/>
    <lineage>
        <taxon>Bacteria</taxon>
        <taxon>Pseudomonadati</taxon>
        <taxon>Pseudomonadota</taxon>
        <taxon>Betaproteobacteria</taxon>
        <taxon>Rhodocyclales</taxon>
        <taxon>Rhodocyclaceae</taxon>
        <taxon>Propionivibrio</taxon>
    </lineage>
</organism>
<evidence type="ECO:0000256" key="1">
    <source>
        <dbReference type="SAM" id="SignalP"/>
    </source>
</evidence>
<name>A0A9D7FAT1_9RHOO</name>
<proteinExistence type="predicted"/>
<evidence type="ECO:0000313" key="3">
    <source>
        <dbReference type="Proteomes" id="UP000886602"/>
    </source>
</evidence>
<reference evidence="2" key="1">
    <citation type="submission" date="2020-10" db="EMBL/GenBank/DDBJ databases">
        <title>Connecting structure to function with the recovery of over 1000 high-quality activated sludge metagenome-assembled genomes encoding full-length rRNA genes using long-read sequencing.</title>
        <authorList>
            <person name="Singleton C.M."/>
            <person name="Petriglieri F."/>
            <person name="Kristensen J.M."/>
            <person name="Kirkegaard R.H."/>
            <person name="Michaelsen T.Y."/>
            <person name="Andersen M.H."/>
            <person name="Karst S.M."/>
            <person name="Dueholm M.S."/>
            <person name="Nielsen P.H."/>
            <person name="Albertsen M."/>
        </authorList>
    </citation>
    <scope>NUCLEOTIDE SEQUENCE</scope>
    <source>
        <strain evidence="2">EsbW_18-Q3-R4-48_MAXAC.044</strain>
    </source>
</reference>
<sequence length="319" mass="34692">MTTIKTTHRIAMIIQLSRLASALRSLALALLLSVPLLAVAAEQKTFATPDAAVNALIEAFKADDDAALIAIFGEKYKRLVVTPDKAANSASRAKTLAELQTFHVLEEAGPDRRILLIGNDAWPVPIPLVRENDAWRFATELGEDEIINRRIGANELEAIKVLRAFIDAQRQFASRDRNGDGVLEYAQKLGSTPGKQDGLYWPADPARGEEMSPFGPLIAASADYLKGHSADDAFRGYHFRILTRQGKSAPGGAHSYVINGHMIAGFAMVAYPAEYGESGVMTFIVSNNGNIYQKDLGKGAAPIKEFNPDASWKRVEDPS</sequence>
<dbReference type="Pfam" id="PF11453">
    <property type="entry name" value="DUF2950"/>
    <property type="match status" value="1"/>
</dbReference>
<comment type="caution">
    <text evidence="2">The sequence shown here is derived from an EMBL/GenBank/DDBJ whole genome shotgun (WGS) entry which is preliminary data.</text>
</comment>
<accession>A0A9D7FAT1</accession>
<feature type="signal peptide" evidence="1">
    <location>
        <begin position="1"/>
        <end position="40"/>
    </location>
</feature>
<dbReference type="Proteomes" id="UP000886602">
    <property type="component" value="Unassembled WGS sequence"/>
</dbReference>
<dbReference type="AlphaFoldDB" id="A0A9D7FAT1"/>
<keyword evidence="1" id="KW-0732">Signal</keyword>